<dbReference type="InterPro" id="IPR008969">
    <property type="entry name" value="CarboxyPept-like_regulatory"/>
</dbReference>
<dbReference type="EMBL" id="FNUT01000003">
    <property type="protein sequence ID" value="SEF86299.1"/>
    <property type="molecule type" value="Genomic_DNA"/>
</dbReference>
<sequence length="252" mass="28640">MYNKVRYITLFCFLFVLAIAANGQAQDNMVSGLVLEKGASTRISDANVVNSRTKVNVRTNSYGVFTIEVNVGDTLTVSKMGYGPIKTRINTLEDILLDMVPGVNQIETVVVTRSTKEAELRNTLRDYQGKGVYNNGHNKFGTYIASPATALYNLFGKEAKNARRFEQYMSQELEATKVDRIFNRSIVQRLTKLEGEELGAFMDLYRPSPSTVERWGEYDLMNYINNSFKTWNNQGRPKPQRLPKLDVHINEK</sequence>
<evidence type="ECO:0000256" key="1">
    <source>
        <dbReference type="SAM" id="SignalP"/>
    </source>
</evidence>
<dbReference type="Proteomes" id="UP000236731">
    <property type="component" value="Unassembled WGS sequence"/>
</dbReference>
<evidence type="ECO:0000313" key="3">
    <source>
        <dbReference type="Proteomes" id="UP000236731"/>
    </source>
</evidence>
<gene>
    <name evidence="2" type="ORF">SAMN05421877_103126</name>
</gene>
<proteinExistence type="predicted"/>
<name>A0A1H5VG52_9SPHI</name>
<dbReference type="Gene3D" id="2.60.40.1120">
    <property type="entry name" value="Carboxypeptidase-like, regulatory domain"/>
    <property type="match status" value="1"/>
</dbReference>
<evidence type="ECO:0008006" key="4">
    <source>
        <dbReference type="Google" id="ProtNLM"/>
    </source>
</evidence>
<feature type="signal peptide" evidence="1">
    <location>
        <begin position="1"/>
        <end position="25"/>
    </location>
</feature>
<keyword evidence="1" id="KW-0732">Signal</keyword>
<dbReference type="AlphaFoldDB" id="A0A1H5VG52"/>
<feature type="chain" id="PRO_5009287213" description="CarboxypepD_reg-like domain-containing protein" evidence="1">
    <location>
        <begin position="26"/>
        <end position="252"/>
    </location>
</feature>
<organism evidence="2 3">
    <name type="scientific">Sphingobacterium lactis</name>
    <dbReference type="NCBI Taxonomy" id="797291"/>
    <lineage>
        <taxon>Bacteria</taxon>
        <taxon>Pseudomonadati</taxon>
        <taxon>Bacteroidota</taxon>
        <taxon>Sphingobacteriia</taxon>
        <taxon>Sphingobacteriales</taxon>
        <taxon>Sphingobacteriaceae</taxon>
        <taxon>Sphingobacterium</taxon>
    </lineage>
</organism>
<reference evidence="3" key="1">
    <citation type="submission" date="2016-10" db="EMBL/GenBank/DDBJ databases">
        <authorList>
            <person name="Varghese N."/>
            <person name="Submissions S."/>
        </authorList>
    </citation>
    <scope>NUCLEOTIDE SEQUENCE [LARGE SCALE GENOMIC DNA]</scope>
    <source>
        <strain evidence="3">DSM 22361</strain>
    </source>
</reference>
<accession>A0A1H5VG52</accession>
<protein>
    <recommendedName>
        <fullName evidence="4">CarboxypepD_reg-like domain-containing protein</fullName>
    </recommendedName>
</protein>
<dbReference type="OrthoDB" id="789400at2"/>
<keyword evidence="3" id="KW-1185">Reference proteome</keyword>
<evidence type="ECO:0000313" key="2">
    <source>
        <dbReference type="EMBL" id="SEF86299.1"/>
    </source>
</evidence>
<dbReference type="SUPFAM" id="SSF49464">
    <property type="entry name" value="Carboxypeptidase regulatory domain-like"/>
    <property type="match status" value="1"/>
</dbReference>